<keyword evidence="4" id="KW-0235">DNA replication</keyword>
<evidence type="ECO:0000256" key="2">
    <source>
        <dbReference type="ARBA" id="ARBA00011322"/>
    </source>
</evidence>
<dbReference type="InterPro" id="IPR053380">
    <property type="entry name" value="SbcCD_Nuclease_C"/>
</dbReference>
<evidence type="ECO:0000256" key="1">
    <source>
        <dbReference type="ARBA" id="ARBA00006930"/>
    </source>
</evidence>
<dbReference type="RefSeq" id="WP_182280689.1">
    <property type="nucleotide sequence ID" value="NZ_JABBLE010000002.1"/>
</dbReference>
<keyword evidence="6" id="KW-0547">Nucleotide-binding</keyword>
<feature type="coiled-coil region" evidence="13">
    <location>
        <begin position="780"/>
        <end position="835"/>
    </location>
</feature>
<dbReference type="GO" id="GO:0016887">
    <property type="term" value="F:ATP hydrolysis activity"/>
    <property type="evidence" value="ECO:0007669"/>
    <property type="project" value="InterPro"/>
</dbReference>
<keyword evidence="8" id="KW-0378">Hydrolase</keyword>
<keyword evidence="5" id="KW-0540">Nuclease</keyword>
<dbReference type="AlphaFoldDB" id="A0A9X1EG28"/>
<dbReference type="GO" id="GO:0006302">
    <property type="term" value="P:double-strand break repair"/>
    <property type="evidence" value="ECO:0007669"/>
    <property type="project" value="InterPro"/>
</dbReference>
<accession>A0A9X1EG28</accession>
<evidence type="ECO:0000256" key="10">
    <source>
        <dbReference type="ARBA" id="ARBA00022840"/>
    </source>
</evidence>
<keyword evidence="7" id="KW-0255">Endonuclease</keyword>
<dbReference type="InterPro" id="IPR038729">
    <property type="entry name" value="Rad50/SbcC_AAA"/>
</dbReference>
<evidence type="ECO:0000256" key="4">
    <source>
        <dbReference type="ARBA" id="ARBA00022705"/>
    </source>
</evidence>
<proteinExistence type="inferred from homology"/>
<evidence type="ECO:0000256" key="7">
    <source>
        <dbReference type="ARBA" id="ARBA00022759"/>
    </source>
</evidence>
<evidence type="ECO:0000256" key="13">
    <source>
        <dbReference type="SAM" id="Coils"/>
    </source>
</evidence>
<keyword evidence="11 13" id="KW-0175">Coiled coil</keyword>
<name>A0A9X1EG28_9STAP</name>
<dbReference type="PANTHER" id="PTHR32114">
    <property type="entry name" value="ABC TRANSPORTER ABCH.3"/>
    <property type="match status" value="1"/>
</dbReference>
<reference evidence="15 16" key="1">
    <citation type="journal article" date="2020" name="Access Microbiol">
        <title>Isolation and genome sequencing of Staphylococcus schleiferi subspecies coagulans from Antarctic seals.</title>
        <authorList>
            <person name="Foster G."/>
            <person name="Robb A."/>
            <person name="Paterson G.K."/>
        </authorList>
    </citation>
    <scope>NUCLEOTIDE SEQUENCE [LARGE SCALE GENOMIC DNA]</scope>
    <source>
        <strain evidence="15 16">M615/02/4</strain>
    </source>
</reference>
<feature type="coiled-coil region" evidence="13">
    <location>
        <begin position="585"/>
        <end position="732"/>
    </location>
</feature>
<sequence>MKPIRLHLKNFGPFLDETIDFSNIQSNQLFLISGKTGSGKTMIFDGMVYALYGRASTEKREVKHLRSHFAQPKEPLTVTFEFEINGGRYKVVREASFLKPGNKNETKPKLEVYHLNGEVFELVESTIQAGDQFILNLLKLKQDQFRQLFILPQGEFKSFLVSNSTDKQAILRTLFNTQLYDVLKNELVGKTKNMKNEIDQIYTKIQSSWDEMYTLDDAELVAQKQLKSEQYELILNALPVFQRIGQQQVDETAVEKSKREGALKKINEAVAREESRQQLKQQKADLEHKLNQLNEQQPRITELEKKLKLITESQFAIKTYQNKLEYEKTLNSQKSKQSTLTSEFDALKEIEVQDATLLEKHLAQQERIDQQSQFIQNTRHYFQQVDQLKQKEQRDQQINAQHQQVVEEMDKANNELQQMSEEDIEKKPDYEKKSQLQNMQMTLTEQHTSLIESEKRMHLKLKHEESLEQLNKQYENLTHEIEAQRAQLHTISSQDQHLLDHEKAVVTLRTVLQVDEPCPVCGQNVSHVDYGPEIDAIKSLQSENVKIETQIRELTEQRIHCGADITNTKERLNEIGEIQFNKNLLNENEAQLLNVKNDIEAVDHENKRIEALQQQVERINKVLDENTRQKQLLEKEQQHIQEQLENFQQITGYDDIVKFQNAFERIDSEVLAFEEQKLALTQQLENTQNKVKNHHYDLRLIAQQIDDVTTQLNRLDDELKIAMKQLDIADEAALMTISNESENKSDYTSEVEQFHHEIQALQFKLQDVTTQILNIEPNNIETLKKEQREIQIQYDSVQKRLNEFAFQVDQNKKTIQRIEREIAHLKQTVSAQIELFQLAEILNGKNEHNLTLENYVLMHFLEQILVKANQRLLSMTGQRYELIRNEKKGRGFSGLEIEVFDYYSNQSRHITSLSGGETFQASLALALGLCEVVQNEQGGIALDAMFIDEGFGTLDQETLETALDTLIQLQSSGRLVGIISHVTELKNRIPVILDVVSKNYQSTTLLRYNE</sequence>
<comment type="subunit">
    <text evidence="2">Heterodimer of SbcC and SbcD.</text>
</comment>
<dbReference type="Pfam" id="PF13476">
    <property type="entry name" value="AAA_23"/>
    <property type="match status" value="1"/>
</dbReference>
<dbReference type="GO" id="GO:0004519">
    <property type="term" value="F:endonuclease activity"/>
    <property type="evidence" value="ECO:0007669"/>
    <property type="project" value="UniProtKB-KW"/>
</dbReference>
<dbReference type="NCBIfam" id="NF041751">
    <property type="entry name" value="sbcc_Staph"/>
    <property type="match status" value="1"/>
</dbReference>
<dbReference type="GO" id="GO:0004527">
    <property type="term" value="F:exonuclease activity"/>
    <property type="evidence" value="ECO:0007669"/>
    <property type="project" value="UniProtKB-KW"/>
</dbReference>
<comment type="similarity">
    <text evidence="1">Belongs to the SMC family. SbcC subfamily.</text>
</comment>
<dbReference type="EMBL" id="JABTCN010000012">
    <property type="protein sequence ID" value="MBA8776369.1"/>
    <property type="molecule type" value="Genomic_DNA"/>
</dbReference>
<feature type="domain" description="Rad50/SbcC-type AAA" evidence="14">
    <location>
        <begin position="5"/>
        <end position="211"/>
    </location>
</feature>
<evidence type="ECO:0000256" key="12">
    <source>
        <dbReference type="ARBA" id="ARBA00023172"/>
    </source>
</evidence>
<evidence type="ECO:0000256" key="11">
    <source>
        <dbReference type="ARBA" id="ARBA00023054"/>
    </source>
</evidence>
<organism evidence="15 16">
    <name type="scientific">Staphylococcus coagulans</name>
    <dbReference type="NCBI Taxonomy" id="74706"/>
    <lineage>
        <taxon>Bacteria</taxon>
        <taxon>Bacillati</taxon>
        <taxon>Bacillota</taxon>
        <taxon>Bacilli</taxon>
        <taxon>Bacillales</taxon>
        <taxon>Staphylococcaceae</taxon>
        <taxon>Staphylococcus</taxon>
    </lineage>
</organism>
<evidence type="ECO:0000256" key="8">
    <source>
        <dbReference type="ARBA" id="ARBA00022801"/>
    </source>
</evidence>
<keyword evidence="12" id="KW-0233">DNA recombination</keyword>
<evidence type="ECO:0000256" key="5">
    <source>
        <dbReference type="ARBA" id="ARBA00022722"/>
    </source>
</evidence>
<feature type="coiled-coil region" evidence="13">
    <location>
        <begin position="395"/>
        <end position="422"/>
    </location>
</feature>
<dbReference type="GO" id="GO:0006310">
    <property type="term" value="P:DNA recombination"/>
    <property type="evidence" value="ECO:0007669"/>
    <property type="project" value="UniProtKB-KW"/>
</dbReference>
<dbReference type="PANTHER" id="PTHR32114:SF2">
    <property type="entry name" value="ABC TRANSPORTER ABCH.3"/>
    <property type="match status" value="1"/>
</dbReference>
<dbReference type="GO" id="GO:0006260">
    <property type="term" value="P:DNA replication"/>
    <property type="evidence" value="ECO:0007669"/>
    <property type="project" value="UniProtKB-KW"/>
</dbReference>
<dbReference type="InterPro" id="IPR027417">
    <property type="entry name" value="P-loop_NTPase"/>
</dbReference>
<dbReference type="SUPFAM" id="SSF52540">
    <property type="entry name" value="P-loop containing nucleoside triphosphate hydrolases"/>
    <property type="match status" value="1"/>
</dbReference>
<feature type="coiled-coil region" evidence="13">
    <location>
        <begin position="460"/>
        <end position="494"/>
    </location>
</feature>
<dbReference type="Gene3D" id="3.40.50.300">
    <property type="entry name" value="P-loop containing nucleotide triphosphate hydrolases"/>
    <property type="match status" value="2"/>
</dbReference>
<keyword evidence="9" id="KW-0269">Exonuclease</keyword>
<evidence type="ECO:0000256" key="3">
    <source>
        <dbReference type="ARBA" id="ARBA00013368"/>
    </source>
</evidence>
<dbReference type="Pfam" id="PF13558">
    <property type="entry name" value="SbcC_Walker_B"/>
    <property type="match status" value="1"/>
</dbReference>
<dbReference type="GO" id="GO:0005524">
    <property type="term" value="F:ATP binding"/>
    <property type="evidence" value="ECO:0007669"/>
    <property type="project" value="UniProtKB-KW"/>
</dbReference>
<keyword evidence="10" id="KW-0067">ATP-binding</keyword>
<feature type="coiled-coil region" evidence="13">
    <location>
        <begin position="269"/>
        <end position="296"/>
    </location>
</feature>
<dbReference type="Proteomes" id="UP000524893">
    <property type="component" value="Unassembled WGS sequence"/>
</dbReference>
<evidence type="ECO:0000259" key="14">
    <source>
        <dbReference type="Pfam" id="PF13476"/>
    </source>
</evidence>
<evidence type="ECO:0000256" key="9">
    <source>
        <dbReference type="ARBA" id="ARBA00022839"/>
    </source>
</evidence>
<gene>
    <name evidence="15" type="ORF">HR081_05490</name>
</gene>
<evidence type="ECO:0000256" key="6">
    <source>
        <dbReference type="ARBA" id="ARBA00022741"/>
    </source>
</evidence>
<evidence type="ECO:0000313" key="15">
    <source>
        <dbReference type="EMBL" id="MBA8776369.1"/>
    </source>
</evidence>
<protein>
    <recommendedName>
        <fullName evidence="3">Nuclease SbcCD subunit C</fullName>
    </recommendedName>
</protein>
<evidence type="ECO:0000313" key="16">
    <source>
        <dbReference type="Proteomes" id="UP000524893"/>
    </source>
</evidence>
<comment type="caution">
    <text evidence="15">The sequence shown here is derived from an EMBL/GenBank/DDBJ whole genome shotgun (WGS) entry which is preliminary data.</text>
</comment>